<protein>
    <submittedName>
        <fullName evidence="1">Uncharacterized protein</fullName>
    </submittedName>
</protein>
<dbReference type="AlphaFoldDB" id="A0A7C3GCQ6"/>
<comment type="caution">
    <text evidence="1">The sequence shown here is derived from an EMBL/GenBank/DDBJ whole genome shotgun (WGS) entry which is preliminary data.</text>
</comment>
<evidence type="ECO:0000313" key="1">
    <source>
        <dbReference type="EMBL" id="HFC96937.1"/>
    </source>
</evidence>
<reference evidence="1" key="1">
    <citation type="journal article" date="2020" name="mSystems">
        <title>Genome- and Community-Level Interaction Insights into Carbon Utilization and Element Cycling Functions of Hydrothermarchaeota in Hydrothermal Sediment.</title>
        <authorList>
            <person name="Zhou Z."/>
            <person name="Liu Y."/>
            <person name="Xu W."/>
            <person name="Pan J."/>
            <person name="Luo Z.H."/>
            <person name="Li M."/>
        </authorList>
    </citation>
    <scope>NUCLEOTIDE SEQUENCE [LARGE SCALE GENOMIC DNA]</scope>
    <source>
        <strain evidence="1">HyVt-483</strain>
    </source>
</reference>
<accession>A0A7C3GCQ6</accession>
<sequence length="149" mass="16694">MLVPLIADKEMRVKDGRKRAAALEELLSEGAPVSEYVPVIVVERGSPDAVAREVDLLKRPPSVEEIWALMGEGKVVPFPGAARALGREDDLVSELLRSRGVGPRILRELLRSTLVVLSPLEEENEEELREATREAIEYLRRSGEEKWIE</sequence>
<proteinExistence type="predicted"/>
<dbReference type="EMBL" id="DRMH01000010">
    <property type="protein sequence ID" value="HFC96937.1"/>
    <property type="molecule type" value="Genomic_DNA"/>
</dbReference>
<gene>
    <name evidence="1" type="ORF">ENJ40_00565</name>
</gene>
<organism evidence="1">
    <name type="scientific">Thermosulfurimonas dismutans</name>
    <dbReference type="NCBI Taxonomy" id="999894"/>
    <lineage>
        <taxon>Bacteria</taxon>
        <taxon>Pseudomonadati</taxon>
        <taxon>Thermodesulfobacteriota</taxon>
        <taxon>Thermodesulfobacteria</taxon>
        <taxon>Thermodesulfobacteriales</taxon>
        <taxon>Thermodesulfobacteriaceae</taxon>
        <taxon>Thermosulfurimonas</taxon>
    </lineage>
</organism>
<name>A0A7C3GCQ6_9BACT</name>
<dbReference type="Proteomes" id="UP000886043">
    <property type="component" value="Unassembled WGS sequence"/>
</dbReference>